<dbReference type="Proteomes" id="UP000887579">
    <property type="component" value="Unplaced"/>
</dbReference>
<protein>
    <submittedName>
        <fullName evidence="2">Uncharacterized protein</fullName>
    </submittedName>
</protein>
<reference evidence="2" key="1">
    <citation type="submission" date="2022-11" db="UniProtKB">
        <authorList>
            <consortium name="WormBaseParasite"/>
        </authorList>
    </citation>
    <scope>IDENTIFICATION</scope>
</reference>
<evidence type="ECO:0000313" key="2">
    <source>
        <dbReference type="WBParaSite" id="ES5_v2.g20542.t1"/>
    </source>
</evidence>
<dbReference type="WBParaSite" id="ES5_v2.g20542.t1">
    <property type="protein sequence ID" value="ES5_v2.g20542.t1"/>
    <property type="gene ID" value="ES5_v2.g20542"/>
</dbReference>
<organism evidence="1 2">
    <name type="scientific">Panagrolaimus sp. ES5</name>
    <dbReference type="NCBI Taxonomy" id="591445"/>
    <lineage>
        <taxon>Eukaryota</taxon>
        <taxon>Metazoa</taxon>
        <taxon>Ecdysozoa</taxon>
        <taxon>Nematoda</taxon>
        <taxon>Chromadorea</taxon>
        <taxon>Rhabditida</taxon>
        <taxon>Tylenchina</taxon>
        <taxon>Panagrolaimomorpha</taxon>
        <taxon>Panagrolaimoidea</taxon>
        <taxon>Panagrolaimidae</taxon>
        <taxon>Panagrolaimus</taxon>
    </lineage>
</organism>
<sequence length="125" mass="13887">MENLSKEALVMAWTDLNVGEIPSKKDSLCRVCLKRRALLVTPLDDETLEPLHNHPIFSSTGQFSPSIQSQIKIPKPPQRQLSQPQGVVTTPTSALPNGGNVMGYYNSICNNYKHKNCFSTSNFIL</sequence>
<evidence type="ECO:0000313" key="1">
    <source>
        <dbReference type="Proteomes" id="UP000887579"/>
    </source>
</evidence>
<accession>A0AC34FTB9</accession>
<proteinExistence type="predicted"/>
<name>A0AC34FTB9_9BILA</name>